<evidence type="ECO:0000313" key="1">
    <source>
        <dbReference type="EMBL" id="MFA4804810.1"/>
    </source>
</evidence>
<dbReference type="RefSeq" id="WP_372823988.1">
    <property type="nucleotide sequence ID" value="NZ_JARRIF010000005.1"/>
</dbReference>
<keyword evidence="2" id="KW-1185">Reference proteome</keyword>
<accession>A0ABV4T514</accession>
<dbReference type="Proteomes" id="UP001571980">
    <property type="component" value="Unassembled WGS sequence"/>
</dbReference>
<dbReference type="EMBL" id="JARRIG010000005">
    <property type="protein sequence ID" value="MFA4804810.1"/>
    <property type="molecule type" value="Genomic_DNA"/>
</dbReference>
<reference evidence="1 2" key="1">
    <citation type="submission" date="2023-03" db="EMBL/GenBank/DDBJ databases">
        <title>Speciation in Pyrococcus: adaptation to high temperature as a mechanism.</title>
        <authorList>
            <person name="Gu J."/>
        </authorList>
    </citation>
    <scope>NUCLEOTIDE SEQUENCE [LARGE SCALE GENOMIC DNA]</scope>
    <source>
        <strain evidence="1 2">LMOA34</strain>
    </source>
</reference>
<name>A0ABV4T514_9EURY</name>
<proteinExistence type="predicted"/>
<comment type="caution">
    <text evidence="1">The sequence shown here is derived from an EMBL/GenBank/DDBJ whole genome shotgun (WGS) entry which is preliminary data.</text>
</comment>
<organism evidence="1 2">
    <name type="scientific">Pyrococcus kukulkanii</name>
    <dbReference type="NCBI Taxonomy" id="1609559"/>
    <lineage>
        <taxon>Archaea</taxon>
        <taxon>Methanobacteriati</taxon>
        <taxon>Methanobacteriota</taxon>
        <taxon>Thermococci</taxon>
        <taxon>Thermococcales</taxon>
        <taxon>Thermococcaceae</taxon>
        <taxon>Pyrococcus</taxon>
    </lineage>
</organism>
<sequence>MFYESSNFPETYSLSSHLMHLTNLDTQIQSIEIKGKISQSSVEIQPPLGRLDKETLRDIASIVDISELSLLIKMLLQRYPKLGIPSLNVVRDPDTGEPIFIEIVFPHGSWEEWRKIVKEIKRELRSSGMESLAARVAITCLQGLKE</sequence>
<evidence type="ECO:0000313" key="2">
    <source>
        <dbReference type="Proteomes" id="UP001571980"/>
    </source>
</evidence>
<gene>
    <name evidence="1" type="ORF">P8X34_08740</name>
</gene>
<protein>
    <submittedName>
        <fullName evidence="1">Uncharacterized protein</fullName>
    </submittedName>
</protein>